<protein>
    <recommendedName>
        <fullName evidence="6">Sushi domain-containing protein</fullName>
    </recommendedName>
</protein>
<evidence type="ECO:0000256" key="5">
    <source>
        <dbReference type="PROSITE-ProRule" id="PRU00302"/>
    </source>
</evidence>
<evidence type="ECO:0000313" key="8">
    <source>
        <dbReference type="Proteomes" id="UP000472267"/>
    </source>
</evidence>
<dbReference type="Pfam" id="PF00084">
    <property type="entry name" value="Sushi"/>
    <property type="match status" value="3"/>
</dbReference>
<dbReference type="PROSITE" id="PS50923">
    <property type="entry name" value="SUSHI"/>
    <property type="match status" value="2"/>
</dbReference>
<dbReference type="InterPro" id="IPR000436">
    <property type="entry name" value="Sushi_SCR_CCP_dom"/>
</dbReference>
<keyword evidence="3" id="KW-0732">Signal</keyword>
<reference evidence="7" key="3">
    <citation type="submission" date="2025-09" db="UniProtKB">
        <authorList>
            <consortium name="Ensembl"/>
        </authorList>
    </citation>
    <scope>IDENTIFICATION</scope>
</reference>
<comment type="subcellular location">
    <subcellularLocation>
        <location evidence="1">Virion</location>
    </subcellularLocation>
</comment>
<feature type="disulfide bond" evidence="5">
    <location>
        <begin position="291"/>
        <end position="334"/>
    </location>
</feature>
<dbReference type="Ensembl" id="ENSSFAT00005045730.1">
    <property type="protein sequence ID" value="ENSSFAP00005044173.1"/>
    <property type="gene ID" value="ENSSFAG00005021743.1"/>
</dbReference>
<proteinExistence type="predicted"/>
<name>A0A672IQP0_SALFA</name>
<evidence type="ECO:0000256" key="1">
    <source>
        <dbReference type="ARBA" id="ARBA00004328"/>
    </source>
</evidence>
<evidence type="ECO:0000313" key="7">
    <source>
        <dbReference type="Ensembl" id="ENSSFAP00005044173.1"/>
    </source>
</evidence>
<dbReference type="SMART" id="SM00032">
    <property type="entry name" value="CCP"/>
    <property type="match status" value="4"/>
</dbReference>
<reference evidence="7" key="1">
    <citation type="submission" date="2019-06" db="EMBL/GenBank/DDBJ databases">
        <authorList>
            <consortium name="Wellcome Sanger Institute Data Sharing"/>
        </authorList>
    </citation>
    <scope>NUCLEOTIDE SEQUENCE [LARGE SCALE GENOMIC DNA]</scope>
</reference>
<dbReference type="PANTHER" id="PTHR45785">
    <property type="entry name" value="COMPLEMENT FACTOR H-RELATED"/>
    <property type="match status" value="1"/>
</dbReference>
<dbReference type="Gene3D" id="2.10.70.10">
    <property type="entry name" value="Complement Module, domain 1"/>
    <property type="match status" value="5"/>
</dbReference>
<dbReference type="SUPFAM" id="SSF57535">
    <property type="entry name" value="Complement control module/SCR domain"/>
    <property type="match status" value="5"/>
</dbReference>
<reference evidence="7" key="2">
    <citation type="submission" date="2025-08" db="UniProtKB">
        <authorList>
            <consortium name="Ensembl"/>
        </authorList>
    </citation>
    <scope>IDENTIFICATION</scope>
</reference>
<accession>A0A672IQP0</accession>
<dbReference type="CDD" id="cd00033">
    <property type="entry name" value="CCP"/>
    <property type="match status" value="3"/>
</dbReference>
<evidence type="ECO:0000256" key="2">
    <source>
        <dbReference type="ARBA" id="ARBA00022659"/>
    </source>
</evidence>
<comment type="caution">
    <text evidence="5">Lacks conserved residue(s) required for the propagation of feature annotation.</text>
</comment>
<dbReference type="AlphaFoldDB" id="A0A672IQP0"/>
<feature type="domain" description="Sushi" evidence="6">
    <location>
        <begin position="78"/>
        <end position="139"/>
    </location>
</feature>
<dbReference type="InterPro" id="IPR035976">
    <property type="entry name" value="Sushi/SCR/CCP_sf"/>
</dbReference>
<keyword evidence="4 5" id="KW-1015">Disulfide bond</keyword>
<keyword evidence="8" id="KW-1185">Reference proteome</keyword>
<evidence type="ECO:0000259" key="6">
    <source>
        <dbReference type="PROSITE" id="PS50923"/>
    </source>
</evidence>
<feature type="domain" description="Sushi" evidence="6">
    <location>
        <begin position="289"/>
        <end position="347"/>
    </location>
</feature>
<keyword evidence="2 5" id="KW-0768">Sushi</keyword>
<evidence type="ECO:0000256" key="3">
    <source>
        <dbReference type="ARBA" id="ARBA00022729"/>
    </source>
</evidence>
<sequence length="409" mass="46530">MEGEPFKTCVNGEWRGDMKCLKPCTVNKNLLNKHNIRFKYTYNDKLYSEHDDEMEFVCKSGSPVAGNDMRVRCLDGEILCSKVPDIPHSHVSEGTKKSEYQEGDVIHFSCDAGYIADLTSKYVCTSEGWLVIRRGTCYSCATLPEVPHAHVAEETRRDEYREGDMVHFTCDLGHWPELIIKYVCTSEGWLAVRRGSCKCSCLLISVGPKAENRRMEKSSASFLHSPCERRDNVLTDGQFNTLFTAFSKCCHPLLMLYLLGFDFILLLLSAYKSVHFIFTEGENATPAPVDCGNPPPLDNGDTTETLKNRYSHDERVEFRCQNYHVMEGEPFKTCVNGEWSGDMKCLKPCTVNKNSLNNHNIRFKYTYMNKLYAEHNDEMEFACKSGSPVAGSHMRVRCLDGEIRLPTCQ</sequence>
<evidence type="ECO:0000256" key="4">
    <source>
        <dbReference type="ARBA" id="ARBA00023157"/>
    </source>
</evidence>
<organism evidence="7 8">
    <name type="scientific">Salarias fasciatus</name>
    <name type="common">Jewelled blenny</name>
    <name type="synonym">Blennius fasciatus</name>
    <dbReference type="NCBI Taxonomy" id="181472"/>
    <lineage>
        <taxon>Eukaryota</taxon>
        <taxon>Metazoa</taxon>
        <taxon>Chordata</taxon>
        <taxon>Craniata</taxon>
        <taxon>Vertebrata</taxon>
        <taxon>Euteleostomi</taxon>
        <taxon>Actinopterygii</taxon>
        <taxon>Neopterygii</taxon>
        <taxon>Teleostei</taxon>
        <taxon>Neoteleostei</taxon>
        <taxon>Acanthomorphata</taxon>
        <taxon>Ovalentaria</taxon>
        <taxon>Blenniimorphae</taxon>
        <taxon>Blenniiformes</taxon>
        <taxon>Blennioidei</taxon>
        <taxon>Blenniidae</taxon>
        <taxon>Salariinae</taxon>
        <taxon>Salarias</taxon>
    </lineage>
</organism>
<gene>
    <name evidence="7" type="primary">LOC115382166</name>
</gene>
<feature type="disulfide bond" evidence="5">
    <location>
        <begin position="110"/>
        <end position="137"/>
    </location>
</feature>
<dbReference type="InterPro" id="IPR051503">
    <property type="entry name" value="ComplSys_Reg/VirEntry_Med"/>
</dbReference>
<dbReference type="PANTHER" id="PTHR45785:SF2">
    <property type="entry name" value="COMPLEMENT FACTOR H-RELATED"/>
    <property type="match status" value="1"/>
</dbReference>
<dbReference type="Proteomes" id="UP000472267">
    <property type="component" value="Chromosome 23"/>
</dbReference>